<dbReference type="SUPFAM" id="SSF81383">
    <property type="entry name" value="F-box domain"/>
    <property type="match status" value="1"/>
</dbReference>
<name>A0AAD4QAV9_9AGAM</name>
<dbReference type="InterPro" id="IPR001810">
    <property type="entry name" value="F-box_dom"/>
</dbReference>
<dbReference type="PROSITE" id="PS50181">
    <property type="entry name" value="FBOX"/>
    <property type="match status" value="1"/>
</dbReference>
<protein>
    <recommendedName>
        <fullName evidence="1">F-box domain-containing protein</fullName>
    </recommendedName>
</protein>
<reference evidence="2" key="1">
    <citation type="submission" date="2022-01" db="EMBL/GenBank/DDBJ databases">
        <title>Comparative genomics reveals a dynamic genome evolution in the ectomycorrhizal milk-cap (Lactarius) mushrooms.</title>
        <authorList>
            <consortium name="DOE Joint Genome Institute"/>
            <person name="Lebreton A."/>
            <person name="Tang N."/>
            <person name="Kuo A."/>
            <person name="LaButti K."/>
            <person name="Drula E."/>
            <person name="Barry K."/>
            <person name="Clum A."/>
            <person name="Lipzen A."/>
            <person name="Mousain D."/>
            <person name="Ng V."/>
            <person name="Wang R."/>
            <person name="Wang X."/>
            <person name="Dai Y."/>
            <person name="Henrissat B."/>
            <person name="Grigoriev I.V."/>
            <person name="Guerin-Laguette A."/>
            <person name="Yu F."/>
            <person name="Martin F.M."/>
        </authorList>
    </citation>
    <scope>NUCLEOTIDE SEQUENCE</scope>
    <source>
        <strain evidence="2">QP</strain>
    </source>
</reference>
<dbReference type="CDD" id="cd09917">
    <property type="entry name" value="F-box_SF"/>
    <property type="match status" value="1"/>
</dbReference>
<dbReference type="AlphaFoldDB" id="A0AAD4QAV9"/>
<gene>
    <name evidence="2" type="ORF">EDB92DRAFT_2028326</name>
</gene>
<accession>A0AAD4QAV9</accession>
<dbReference type="Proteomes" id="UP001201163">
    <property type="component" value="Unassembled WGS sequence"/>
</dbReference>
<comment type="caution">
    <text evidence="2">The sequence shown here is derived from an EMBL/GenBank/DDBJ whole genome shotgun (WGS) entry which is preliminary data.</text>
</comment>
<sequence length="514" mass="56266">MLLDLPVEILSEVLVLLDHLSILHCSAVCRHLHALVATSLSLQYRVELAAEGFIDGSPGGPAYTTAARMDLLLERRVAWRALRPRRRAAVALAGHCHAYELVGGLFAKALEEYGAARRLVASWLPSNTTDETRLVVDDLGVRIKDFALDPAQDLIVLLEHRPAVGPSANTSAATAGADIRVHLRKLSAGAVVPHPEAKVPVLCRRALGPVHGCMIQIVEDVVGMYFWMPLHGVLIWNWMAGEELVFIQEDQAPERIWDFSFLSPRAYMVTTLKDGGEIRIYSFASPSSFRRPAHVATLHLPTPHPNRALFELTTTTGPFLARPPAGSPFSFSRTARVHVFTLHHDPGRTPRAMAAGTYRDDGNGAVDVPWEEWGPAGTRFFVLANGFQWLRYVHGTRVVCPVLQPSGESRVEVLDMNVHASRAPTAAEKIAASRLGIDLEEPVEGSRLVCEPSVFPAGGVFAKEVVTRLPYYSVPAPGQGESYVGYMIDEQRLLGLKASPFTDGDLGDVDVYTF</sequence>
<dbReference type="EMBL" id="JAKELL010000064">
    <property type="protein sequence ID" value="KAH8985384.1"/>
    <property type="molecule type" value="Genomic_DNA"/>
</dbReference>
<evidence type="ECO:0000313" key="3">
    <source>
        <dbReference type="Proteomes" id="UP001201163"/>
    </source>
</evidence>
<proteinExistence type="predicted"/>
<dbReference type="InterPro" id="IPR036047">
    <property type="entry name" value="F-box-like_dom_sf"/>
</dbReference>
<feature type="domain" description="F-box" evidence="1">
    <location>
        <begin position="1"/>
        <end position="47"/>
    </location>
</feature>
<evidence type="ECO:0000259" key="1">
    <source>
        <dbReference type="PROSITE" id="PS50181"/>
    </source>
</evidence>
<keyword evidence="3" id="KW-1185">Reference proteome</keyword>
<organism evidence="2 3">
    <name type="scientific">Lactarius akahatsu</name>
    <dbReference type="NCBI Taxonomy" id="416441"/>
    <lineage>
        <taxon>Eukaryota</taxon>
        <taxon>Fungi</taxon>
        <taxon>Dikarya</taxon>
        <taxon>Basidiomycota</taxon>
        <taxon>Agaricomycotina</taxon>
        <taxon>Agaricomycetes</taxon>
        <taxon>Russulales</taxon>
        <taxon>Russulaceae</taxon>
        <taxon>Lactarius</taxon>
    </lineage>
</organism>
<dbReference type="Pfam" id="PF12937">
    <property type="entry name" value="F-box-like"/>
    <property type="match status" value="1"/>
</dbReference>
<evidence type="ECO:0000313" key="2">
    <source>
        <dbReference type="EMBL" id="KAH8985384.1"/>
    </source>
</evidence>